<dbReference type="OMA" id="QYWYDYQ"/>
<name>A0A3B6SN34_WHEAT</name>
<feature type="region of interest" description="Disordered" evidence="1">
    <location>
        <begin position="149"/>
        <end position="208"/>
    </location>
</feature>
<dbReference type="STRING" id="4565.A0A3B6SN34"/>
<feature type="compositionally biased region" description="Basic and acidic residues" evidence="1">
    <location>
        <begin position="192"/>
        <end position="208"/>
    </location>
</feature>
<sequence>MSGMEGDEAGAAAAAAARIRVVRCPKCDKFLPELPAYSVYVCGGCGATLQAKRKNSAQALDTSDNGNMKYLEVLETVPETSEATMAGASIEYKSVPNRMPPLHSRSVYSRDNSRIARETSTSSVKANTRDDVREAKYMRFRNVENGETAHPVRARGVSDIRSRSPIDSVPPNACRGEGPADHHLKSRNTYSNREHANDTDLDGPSRVRDLEKDRAELLRMLDELRDQVQQSCEVNGPDTSATVNRAADASSSYNNIHERSSQFRHDPSQLHRKGTHHSSSMNMRNPSVPHVYGPLPAQQNLHGYVEPIPHARTSSYPAGPYPWRNFDNYFFGQHDPDPLLSCHHEGFYHQAACSCSHCYHREFLPVQGTPLGFSDQRAPYLVNSYGAYPVDGPLLGQQRYNSRGANPSLQQHNLRANVSKKPAQTCEPIAGGAPFTICYNCYEVLQLPNKRSLLGKEYKLRCGSCSHTIVIKLDGTRLDVSELAPNAHLSPAPQNGIGDNMADNLRATADDRLLPPYAFSVASQQSQEKDKHSNSSETDSKRTPLGTNSEDSPQSRDLPAEDNVISRTPSLPRRDNCGFSPSEGSGIGSRSTRSEHEKVVLLTETCKQNSIKDVCVADETHSTDNEFDDPDYTQDILNVPQDPGHTRATKVGDSFFTNLIKKSFKMNNGTRNGRARVFVNGFPIPDRAVRKAEKLAGPIYPGDYWYDYRAGFWGVVGQPCLGMIPPYIPEFNYPMPKNCGGGNTGIYINGRELHQKDLDLLVSRGLSDSPERSYIVENSGKVTDEASGEELYGLGKLAPTVEKLRRGFGMRVPKVIVTGQHGTIITHG</sequence>
<dbReference type="PANTHER" id="PTHR31105">
    <property type="entry name" value="EXTRA-LARGE G-PROTEIN-LIKE"/>
    <property type="match status" value="1"/>
</dbReference>
<feature type="domain" description="Enhanced disease resistance 4-like N-terminal" evidence="3">
    <location>
        <begin position="19"/>
        <end position="51"/>
    </location>
</feature>
<dbReference type="InterPro" id="IPR021480">
    <property type="entry name" value="Zinc_ribbon_12"/>
</dbReference>
<accession>A0A3B6SN34</accession>
<evidence type="ECO:0000313" key="5">
    <source>
        <dbReference type="Proteomes" id="UP000019116"/>
    </source>
</evidence>
<dbReference type="KEGG" id="taes:123156475"/>
<dbReference type="Pfam" id="PF11331">
    <property type="entry name" value="Zn_ribbon_12"/>
    <property type="match status" value="1"/>
</dbReference>
<dbReference type="InterPro" id="IPR055126">
    <property type="entry name" value="EDR4-like_N"/>
</dbReference>
<dbReference type="Gramene" id="TraesCS7B02G276600.1">
    <property type="protein sequence ID" value="TraesCS7B02G276600.1"/>
    <property type="gene ID" value="TraesCS7B02G276600"/>
</dbReference>
<dbReference type="Gramene" id="TraesARI7B03G04112630.1">
    <property type="protein sequence ID" value="TraesARI7B03G04112630.1"/>
    <property type="gene ID" value="TraesARI7B03G04112630"/>
</dbReference>
<protein>
    <submittedName>
        <fullName evidence="4">Uncharacterized protein</fullName>
    </submittedName>
</protein>
<feature type="region of interest" description="Disordered" evidence="1">
    <location>
        <begin position="101"/>
        <end position="130"/>
    </location>
</feature>
<dbReference type="GO" id="GO:1900150">
    <property type="term" value="P:regulation of defense response to fungus"/>
    <property type="evidence" value="ECO:0007669"/>
    <property type="project" value="InterPro"/>
</dbReference>
<feature type="region of interest" description="Disordered" evidence="1">
    <location>
        <begin position="233"/>
        <end position="283"/>
    </location>
</feature>
<dbReference type="Gramene" id="TraesJUL7B03G04218230.1">
    <property type="protein sequence ID" value="TraesJUL7B03G04218230.1"/>
    <property type="gene ID" value="TraesJUL7B03G04218230"/>
</dbReference>
<dbReference type="InterPro" id="IPR040244">
    <property type="entry name" value="EDR4-like"/>
</dbReference>
<organism evidence="4">
    <name type="scientific">Triticum aestivum</name>
    <name type="common">Wheat</name>
    <dbReference type="NCBI Taxonomy" id="4565"/>
    <lineage>
        <taxon>Eukaryota</taxon>
        <taxon>Viridiplantae</taxon>
        <taxon>Streptophyta</taxon>
        <taxon>Embryophyta</taxon>
        <taxon>Tracheophyta</taxon>
        <taxon>Spermatophyta</taxon>
        <taxon>Magnoliopsida</taxon>
        <taxon>Liliopsida</taxon>
        <taxon>Poales</taxon>
        <taxon>Poaceae</taxon>
        <taxon>BOP clade</taxon>
        <taxon>Pooideae</taxon>
        <taxon>Triticodae</taxon>
        <taxon>Triticeae</taxon>
        <taxon>Triticinae</taxon>
        <taxon>Triticum</taxon>
    </lineage>
</organism>
<feature type="region of interest" description="Disordered" evidence="1">
    <location>
        <begin position="521"/>
        <end position="596"/>
    </location>
</feature>
<keyword evidence="5" id="KW-1185">Reference proteome</keyword>
<dbReference type="Gramene" id="TraesCLE_scaffold_006158_01G000100.1">
    <property type="protein sequence ID" value="TraesCLE_scaffold_006158_01G000100.1"/>
    <property type="gene ID" value="TraesCLE_scaffold_006158_01G000100"/>
</dbReference>
<dbReference type="Proteomes" id="UP000019116">
    <property type="component" value="Chromosome 7B"/>
</dbReference>
<dbReference type="Gramene" id="TraesSYM7B03G04228430.1">
    <property type="protein sequence ID" value="TraesSYM7B03G04228430.1"/>
    <property type="gene ID" value="TraesSYM7B03G04228430"/>
</dbReference>
<proteinExistence type="predicted"/>
<dbReference type="GeneID" id="123156475"/>
<feature type="domain" description="Probable zinc-ribbon" evidence="2">
    <location>
        <begin position="430"/>
        <end position="473"/>
    </location>
</feature>
<feature type="compositionally biased region" description="Basic and acidic residues" evidence="1">
    <location>
        <begin position="256"/>
        <end position="269"/>
    </location>
</feature>
<evidence type="ECO:0000313" key="4">
    <source>
        <dbReference type="EnsemblPlants" id="TraesCS7B02G276600.1"/>
    </source>
</evidence>
<dbReference type="OrthoDB" id="2020426at2759"/>
<dbReference type="AlphaFoldDB" id="A0A3B6SN34"/>
<dbReference type="EnsemblPlants" id="TraesCS7B02G276600.1">
    <property type="protein sequence ID" value="TraesCS7B02G276600.1"/>
    <property type="gene ID" value="TraesCS7B02G276600"/>
</dbReference>
<dbReference type="Gramene" id="TraesJAG7B03G04161410.1">
    <property type="protein sequence ID" value="TraesJAG7B03G04161410.1"/>
    <property type="gene ID" value="TraesJAG7B03G04161410"/>
</dbReference>
<dbReference type="Gramene" id="TraesROB_scaffold_007250_01G000100.1">
    <property type="protein sequence ID" value="TraesROB_scaffold_007250_01G000100.1"/>
    <property type="gene ID" value="TraesROB_scaffold_007250_01G000100"/>
</dbReference>
<dbReference type="PANTHER" id="PTHR31105:SF22">
    <property type="entry name" value="OS06G0524300 PROTEIN"/>
    <property type="match status" value="1"/>
</dbReference>
<evidence type="ECO:0000259" key="2">
    <source>
        <dbReference type="Pfam" id="PF11331"/>
    </source>
</evidence>
<dbReference type="Gramene" id="TraesLDM7B03G04182340.1">
    <property type="protein sequence ID" value="TraesLDM7B03G04182340.1"/>
    <property type="gene ID" value="TraesLDM7B03G04182340"/>
</dbReference>
<dbReference type="Gramene" id="TraesNOR7B03G04225240.1">
    <property type="protein sequence ID" value="TraesNOR7B03G04225240.1"/>
    <property type="gene ID" value="TraesNOR7B03G04225240"/>
</dbReference>
<dbReference type="Gramene" id="TraesCAD_scaffold_000209_01G000400.1">
    <property type="protein sequence ID" value="TraesCAD_scaffold_000209_01G000400.1"/>
    <property type="gene ID" value="TraesCAD_scaffold_000209_01G000400"/>
</dbReference>
<reference evidence="4" key="1">
    <citation type="submission" date="2018-08" db="EMBL/GenBank/DDBJ databases">
        <authorList>
            <person name="Rossello M."/>
        </authorList>
    </citation>
    <scope>NUCLEOTIDE SEQUENCE [LARGE SCALE GENOMIC DNA]</scope>
    <source>
        <strain evidence="4">cv. Chinese Spring</strain>
    </source>
</reference>
<reference evidence="4" key="2">
    <citation type="submission" date="2018-10" db="UniProtKB">
        <authorList>
            <consortium name="EnsemblPlants"/>
        </authorList>
    </citation>
    <scope>IDENTIFICATION</scope>
</reference>
<feature type="compositionally biased region" description="Basic and acidic residues" evidence="1">
    <location>
        <begin position="527"/>
        <end position="542"/>
    </location>
</feature>
<evidence type="ECO:0000259" key="3">
    <source>
        <dbReference type="Pfam" id="PF22910"/>
    </source>
</evidence>
<evidence type="ECO:0000256" key="1">
    <source>
        <dbReference type="SAM" id="MobiDB-lite"/>
    </source>
</evidence>
<dbReference type="Gramene" id="TraesCS7B03G0757100.1">
    <property type="protein sequence ID" value="TraesCS7B03G0757100.1.CDS"/>
    <property type="gene ID" value="TraesCS7B03G0757100"/>
</dbReference>
<dbReference type="RefSeq" id="XP_044430537.1">
    <property type="nucleotide sequence ID" value="XM_044574602.1"/>
</dbReference>
<gene>
    <name evidence="4" type="primary">LOC123156475</name>
</gene>
<feature type="compositionally biased region" description="Polar residues" evidence="1">
    <location>
        <begin position="233"/>
        <end position="255"/>
    </location>
</feature>
<dbReference type="Pfam" id="PF22910">
    <property type="entry name" value="EDR4-like_1st"/>
    <property type="match status" value="1"/>
</dbReference>